<feature type="transmembrane region" description="Helical" evidence="1">
    <location>
        <begin position="162"/>
        <end position="181"/>
    </location>
</feature>
<dbReference type="AlphaFoldDB" id="A0A381SEQ0"/>
<dbReference type="PANTHER" id="PTHR40031">
    <property type="entry name" value="HYPOTHETICAL MEMBRANE SPANNING PROTEIN"/>
    <property type="match status" value="1"/>
</dbReference>
<name>A0A381SEQ0_9ZZZZ</name>
<feature type="transmembrane region" description="Helical" evidence="1">
    <location>
        <begin position="187"/>
        <end position="206"/>
    </location>
</feature>
<dbReference type="EMBL" id="UINC01002960">
    <property type="protein sequence ID" value="SVA01999.1"/>
    <property type="molecule type" value="Genomic_DNA"/>
</dbReference>
<dbReference type="InterPro" id="IPR053170">
    <property type="entry name" value="Transcription_regulator"/>
</dbReference>
<feature type="transmembrane region" description="Helical" evidence="1">
    <location>
        <begin position="213"/>
        <end position="231"/>
    </location>
</feature>
<dbReference type="InterPro" id="IPR007404">
    <property type="entry name" value="YdjM-like"/>
</dbReference>
<feature type="transmembrane region" description="Helical" evidence="1">
    <location>
        <begin position="135"/>
        <end position="155"/>
    </location>
</feature>
<keyword evidence="1" id="KW-0812">Transmembrane</keyword>
<organism evidence="2">
    <name type="scientific">marine metagenome</name>
    <dbReference type="NCBI Taxonomy" id="408172"/>
    <lineage>
        <taxon>unclassified sequences</taxon>
        <taxon>metagenomes</taxon>
        <taxon>ecological metagenomes</taxon>
    </lineage>
</organism>
<gene>
    <name evidence="2" type="ORF">METZ01_LOCUS54853</name>
</gene>
<evidence type="ECO:0000313" key="2">
    <source>
        <dbReference type="EMBL" id="SVA01999.1"/>
    </source>
</evidence>
<feature type="transmembrane region" description="Helical" evidence="1">
    <location>
        <begin position="98"/>
        <end position="115"/>
    </location>
</feature>
<sequence length="364" mass="40173">MDPVAHTLVGASLAETRLGRLTPLATVTLLLAANAPDIDAIAMFLDRETSLHLRRGWTHGILAIAVLPLIITCLMVGLDRLRDIILKRNAEPVALKPLLLLSYLGVLSHPMLDWLNTYGIRLLMPFDDRWFYGDALFIVDPWIWLLASSAVVLAHTRATTSITLWIVAAGASSSLILTNDVTPIEAKLFWCLGLGCLVGLRIWGGLQARITQVAIKSLLAIFVYISSMALGSQVAKTQVRQWLHAEGIPLNKIMAGPVPANPFVRDVVVQGPHRYYFLQVNWLAADQIRPHSPSLAIGDKSPVVQAALRAPNIQGTRHWMRFPTYQVEQTTNGYEVIISDARYSRRPGGLGTIRVALDHQLNVQ</sequence>
<proteinExistence type="predicted"/>
<feature type="transmembrane region" description="Helical" evidence="1">
    <location>
        <begin position="56"/>
        <end position="78"/>
    </location>
</feature>
<keyword evidence="1" id="KW-1133">Transmembrane helix</keyword>
<reference evidence="2" key="1">
    <citation type="submission" date="2018-05" db="EMBL/GenBank/DDBJ databases">
        <authorList>
            <person name="Lanie J.A."/>
            <person name="Ng W.-L."/>
            <person name="Kazmierczak K.M."/>
            <person name="Andrzejewski T.M."/>
            <person name="Davidsen T.M."/>
            <person name="Wayne K.J."/>
            <person name="Tettelin H."/>
            <person name="Glass J.I."/>
            <person name="Rusch D."/>
            <person name="Podicherti R."/>
            <person name="Tsui H.-C.T."/>
            <person name="Winkler M.E."/>
        </authorList>
    </citation>
    <scope>NUCLEOTIDE SEQUENCE</scope>
</reference>
<accession>A0A381SEQ0</accession>
<keyword evidence="1" id="KW-0472">Membrane</keyword>
<protein>
    <recommendedName>
        <fullName evidence="3">Hydrolase</fullName>
    </recommendedName>
</protein>
<evidence type="ECO:0008006" key="3">
    <source>
        <dbReference type="Google" id="ProtNLM"/>
    </source>
</evidence>
<dbReference type="Pfam" id="PF04307">
    <property type="entry name" value="YdjM"/>
    <property type="match status" value="1"/>
</dbReference>
<evidence type="ECO:0000256" key="1">
    <source>
        <dbReference type="SAM" id="Phobius"/>
    </source>
</evidence>
<dbReference type="PANTHER" id="PTHR40031:SF1">
    <property type="entry name" value="MEMBRANE-BOUND METAL-DEPENDENT HYDROLASE"/>
    <property type="match status" value="1"/>
</dbReference>